<keyword evidence="7" id="KW-1185">Reference proteome</keyword>
<feature type="domain" description="Glycosyltransferase 2-like" evidence="5">
    <location>
        <begin position="4"/>
        <end position="166"/>
    </location>
</feature>
<organism evidence="6 7">
    <name type="scientific">Weissella jogaejeotgali</name>
    <dbReference type="NCBI Taxonomy" id="1631871"/>
    <lineage>
        <taxon>Bacteria</taxon>
        <taxon>Bacillati</taxon>
        <taxon>Bacillota</taxon>
        <taxon>Bacilli</taxon>
        <taxon>Lactobacillales</taxon>
        <taxon>Lactobacillaceae</taxon>
        <taxon>Weissella</taxon>
    </lineage>
</organism>
<dbReference type="CDD" id="cd04185">
    <property type="entry name" value="GT_2_like_b"/>
    <property type="match status" value="1"/>
</dbReference>
<gene>
    <name evidence="6" type="ORF">FOL01_0757</name>
</gene>
<dbReference type="InterPro" id="IPR029044">
    <property type="entry name" value="Nucleotide-diphossugar_trans"/>
</dbReference>
<dbReference type="SUPFAM" id="SSF53448">
    <property type="entry name" value="Nucleotide-diphospho-sugar transferases"/>
    <property type="match status" value="1"/>
</dbReference>
<evidence type="ECO:0000256" key="1">
    <source>
        <dbReference type="ARBA" id="ARBA00004776"/>
    </source>
</evidence>
<dbReference type="GO" id="GO:0016757">
    <property type="term" value="F:glycosyltransferase activity"/>
    <property type="evidence" value="ECO:0007669"/>
    <property type="project" value="UniProtKB-KW"/>
</dbReference>
<dbReference type="EMBL" id="CP014332">
    <property type="protein sequence ID" value="APS41616.1"/>
    <property type="molecule type" value="Genomic_DNA"/>
</dbReference>
<evidence type="ECO:0000313" key="6">
    <source>
        <dbReference type="EMBL" id="APS41616.1"/>
    </source>
</evidence>
<evidence type="ECO:0000259" key="5">
    <source>
        <dbReference type="Pfam" id="PF00535"/>
    </source>
</evidence>
<keyword evidence="3" id="KW-0328">Glycosyltransferase</keyword>
<protein>
    <submittedName>
        <fullName evidence="6">Glycosyltransferase</fullName>
    </submittedName>
</protein>
<dbReference type="OrthoDB" id="7665907at2"/>
<dbReference type="KEGG" id="wjo:FOL01_0757"/>
<dbReference type="PANTHER" id="PTHR43179">
    <property type="entry name" value="RHAMNOSYLTRANSFERASE WBBL"/>
    <property type="match status" value="1"/>
</dbReference>
<reference evidence="6 7" key="1">
    <citation type="submission" date="2016-02" db="EMBL/GenBank/DDBJ databases">
        <title>Complete Genome Sequence of Weissella jogaejeotgali FOL01.</title>
        <authorList>
            <person name="Lee J.-H."/>
            <person name="Ku H.-J."/>
        </authorList>
    </citation>
    <scope>NUCLEOTIDE SEQUENCE [LARGE SCALE GENOMIC DNA]</scope>
    <source>
        <strain evidence="6 7">FOL01</strain>
    </source>
</reference>
<evidence type="ECO:0000256" key="3">
    <source>
        <dbReference type="ARBA" id="ARBA00022676"/>
    </source>
</evidence>
<dbReference type="RefSeq" id="WP_075269456.1">
    <property type="nucleotide sequence ID" value="NZ_CP014332.1"/>
</dbReference>
<accession>A0A1L6RAQ9</accession>
<evidence type="ECO:0000256" key="2">
    <source>
        <dbReference type="ARBA" id="ARBA00006739"/>
    </source>
</evidence>
<comment type="pathway">
    <text evidence="1">Cell wall biogenesis; cell wall polysaccharide biosynthesis.</text>
</comment>
<name>A0A1L6RAQ9_9LACO</name>
<dbReference type="Proteomes" id="UP000185473">
    <property type="component" value="Chromosome"/>
</dbReference>
<evidence type="ECO:0000313" key="7">
    <source>
        <dbReference type="Proteomes" id="UP000185473"/>
    </source>
</evidence>
<dbReference type="AlphaFoldDB" id="A0A1L6RAQ9"/>
<evidence type="ECO:0000256" key="4">
    <source>
        <dbReference type="ARBA" id="ARBA00022679"/>
    </source>
</evidence>
<proteinExistence type="inferred from homology"/>
<sequence length="300" mass="34803">MTVSAVVVTYNRLPMLKEVIEALQNSETKVDNIIVVDNNSKEDTQEYLTSLGDAIRYVRLKENIGGSGGFNKGIRYFMEETTDDYVWLMDDDTVPTSTALTELVNSAKKINNQFGFLASDVRWTDNSRALMNLPSPKKRFHKISLHATELEPLRNATFVSVMFSREMVANIGLPITEFFIWGDDIEYTERSARVLPGYMVPTSRVIHKMANNIASNVSLDTINRVPRYFYAFRNQMYFSRQRGFLLYMRTHLKVLYEILRVFLNHKPNMRLRLKMIVKGTVTGWFFRPKVEFAKNKKVNH</sequence>
<keyword evidence="4 6" id="KW-0808">Transferase</keyword>
<dbReference type="STRING" id="1631871.FOL01_0757"/>
<dbReference type="PANTHER" id="PTHR43179:SF12">
    <property type="entry name" value="GALACTOFURANOSYLTRANSFERASE GLFT2"/>
    <property type="match status" value="1"/>
</dbReference>
<dbReference type="Pfam" id="PF00535">
    <property type="entry name" value="Glycos_transf_2"/>
    <property type="match status" value="1"/>
</dbReference>
<dbReference type="InterPro" id="IPR001173">
    <property type="entry name" value="Glyco_trans_2-like"/>
</dbReference>
<dbReference type="Gene3D" id="3.90.550.10">
    <property type="entry name" value="Spore Coat Polysaccharide Biosynthesis Protein SpsA, Chain A"/>
    <property type="match status" value="1"/>
</dbReference>
<comment type="similarity">
    <text evidence="2">Belongs to the glycosyltransferase 2 family.</text>
</comment>